<name>A0A9K3D7T6_9EUKA</name>
<comment type="caution">
    <text evidence="2">The sequence shown here is derived from an EMBL/GenBank/DDBJ whole genome shotgun (WGS) entry which is preliminary data.</text>
</comment>
<organism evidence="2 3">
    <name type="scientific">Kipferlia bialata</name>
    <dbReference type="NCBI Taxonomy" id="797122"/>
    <lineage>
        <taxon>Eukaryota</taxon>
        <taxon>Metamonada</taxon>
        <taxon>Carpediemonas-like organisms</taxon>
        <taxon>Kipferlia</taxon>
    </lineage>
</organism>
<reference evidence="2 3" key="1">
    <citation type="journal article" date="2018" name="PLoS ONE">
        <title>The draft genome of Kipferlia bialata reveals reductive genome evolution in fornicate parasites.</title>
        <authorList>
            <person name="Tanifuji G."/>
            <person name="Takabayashi S."/>
            <person name="Kume K."/>
            <person name="Takagi M."/>
            <person name="Nakayama T."/>
            <person name="Kamikawa R."/>
            <person name="Inagaki Y."/>
            <person name="Hashimoto T."/>
        </authorList>
    </citation>
    <scope>NUCLEOTIDE SEQUENCE [LARGE SCALE GENOMIC DNA]</scope>
    <source>
        <strain evidence="2">NY0173</strain>
    </source>
</reference>
<feature type="transmembrane region" description="Helical" evidence="1">
    <location>
        <begin position="92"/>
        <end position="111"/>
    </location>
</feature>
<accession>A0A9K3D7T6</accession>
<keyword evidence="1" id="KW-0812">Transmembrane</keyword>
<proteinExistence type="predicted"/>
<keyword evidence="3" id="KW-1185">Reference proteome</keyword>
<dbReference type="EMBL" id="BDIP01004807">
    <property type="protein sequence ID" value="GIQ89215.1"/>
    <property type="molecule type" value="Genomic_DNA"/>
</dbReference>
<evidence type="ECO:0000256" key="1">
    <source>
        <dbReference type="SAM" id="Phobius"/>
    </source>
</evidence>
<evidence type="ECO:0000313" key="3">
    <source>
        <dbReference type="Proteomes" id="UP000265618"/>
    </source>
</evidence>
<dbReference type="AlphaFoldDB" id="A0A9K3D7T6"/>
<feature type="non-terminal residue" evidence="2">
    <location>
        <position position="1"/>
    </location>
</feature>
<feature type="transmembrane region" description="Helical" evidence="1">
    <location>
        <begin position="61"/>
        <end position="80"/>
    </location>
</feature>
<protein>
    <submittedName>
        <fullName evidence="2">Uncharacterized protein</fullName>
    </submittedName>
</protein>
<keyword evidence="1" id="KW-0472">Membrane</keyword>
<gene>
    <name evidence="2" type="ORF">KIPB_011627</name>
</gene>
<sequence length="165" mass="17755">NIPIHKVNLDKMEDGVAMHKALSKVSGHAQGTVQGLSSLSIAVCTLCTVLSQSRDVNLHPAFYLPEVLCTLCLFLFIVEAGGASLPVRARRLMVALSGLLSFVSMLPLLQSGVFPRHTFGCSVLVALGVQATTVKMWMHGVAKEARIEAQARKSHEPGRAMSTYI</sequence>
<dbReference type="Proteomes" id="UP000265618">
    <property type="component" value="Unassembled WGS sequence"/>
</dbReference>
<evidence type="ECO:0000313" key="2">
    <source>
        <dbReference type="EMBL" id="GIQ89215.1"/>
    </source>
</evidence>
<keyword evidence="1" id="KW-1133">Transmembrane helix</keyword>